<evidence type="ECO:0000256" key="3">
    <source>
        <dbReference type="PROSITE-ProRule" id="PRU00176"/>
    </source>
</evidence>
<dbReference type="Pfam" id="PF00076">
    <property type="entry name" value="RRM_1"/>
    <property type="match status" value="2"/>
</dbReference>
<proteinExistence type="predicted"/>
<dbReference type="InterPro" id="IPR035979">
    <property type="entry name" value="RBD_domain_sf"/>
</dbReference>
<dbReference type="InterPro" id="IPR012677">
    <property type="entry name" value="Nucleotide-bd_a/b_plait_sf"/>
</dbReference>
<feature type="domain" description="RRM" evidence="5">
    <location>
        <begin position="139"/>
        <end position="214"/>
    </location>
</feature>
<keyword evidence="2 3" id="KW-0694">RNA-binding</keyword>
<keyword evidence="1" id="KW-0677">Repeat</keyword>
<feature type="compositionally biased region" description="Basic and acidic residues" evidence="4">
    <location>
        <begin position="479"/>
        <end position="508"/>
    </location>
</feature>
<evidence type="ECO:0000256" key="2">
    <source>
        <dbReference type="ARBA" id="ARBA00022884"/>
    </source>
</evidence>
<evidence type="ECO:0000259" key="5">
    <source>
        <dbReference type="PROSITE" id="PS50102"/>
    </source>
</evidence>
<feature type="region of interest" description="Disordered" evidence="4">
    <location>
        <begin position="93"/>
        <end position="133"/>
    </location>
</feature>
<feature type="region of interest" description="Disordered" evidence="4">
    <location>
        <begin position="475"/>
        <end position="509"/>
    </location>
</feature>
<dbReference type="EMBL" id="REGW02000012">
    <property type="protein sequence ID" value="KAE8288736.1"/>
    <property type="molecule type" value="Genomic_DNA"/>
</dbReference>
<dbReference type="SMART" id="SM00360">
    <property type="entry name" value="RRM"/>
    <property type="match status" value="5"/>
</dbReference>
<gene>
    <name evidence="6" type="ORF">D5F01_LYC12612</name>
</gene>
<feature type="region of interest" description="Disordered" evidence="4">
    <location>
        <begin position="235"/>
        <end position="258"/>
    </location>
</feature>
<evidence type="ECO:0000256" key="1">
    <source>
        <dbReference type="ARBA" id="ARBA00022737"/>
    </source>
</evidence>
<dbReference type="SUPFAM" id="SSF54928">
    <property type="entry name" value="RNA-binding domain, RBD"/>
    <property type="match status" value="4"/>
</dbReference>
<name>A0A6G0IC09_LARCR</name>
<reference evidence="6 7" key="1">
    <citation type="submission" date="2019-07" db="EMBL/GenBank/DDBJ databases">
        <title>Chromosome genome assembly for large yellow croaker.</title>
        <authorList>
            <person name="Xiao S."/>
        </authorList>
    </citation>
    <scope>NUCLEOTIDE SEQUENCE [LARGE SCALE GENOMIC DNA]</scope>
    <source>
        <strain evidence="6">JMULYC20181020</strain>
        <tissue evidence="6">Muscle</tissue>
    </source>
</reference>
<accession>A0A6G0IC09</accession>
<comment type="caution">
    <text evidence="6">The sequence shown here is derived from an EMBL/GenBank/DDBJ whole genome shotgun (WGS) entry which is preliminary data.</text>
</comment>
<dbReference type="InterPro" id="IPR000504">
    <property type="entry name" value="RRM_dom"/>
</dbReference>
<dbReference type="InterPro" id="IPR050666">
    <property type="entry name" value="ESRP"/>
</dbReference>
<dbReference type="PROSITE" id="PS50102">
    <property type="entry name" value="RRM"/>
    <property type="match status" value="2"/>
</dbReference>
<feature type="region of interest" description="Disordered" evidence="4">
    <location>
        <begin position="355"/>
        <end position="375"/>
    </location>
</feature>
<evidence type="ECO:0000313" key="7">
    <source>
        <dbReference type="Proteomes" id="UP000424527"/>
    </source>
</evidence>
<protein>
    <submittedName>
        <fullName evidence="6">RNA-binding protein 12B RNA-binding motif protein 12B</fullName>
    </submittedName>
</protein>
<dbReference type="Proteomes" id="UP000424527">
    <property type="component" value="Unassembled WGS sequence"/>
</dbReference>
<dbReference type="GO" id="GO:0003723">
    <property type="term" value="F:RNA binding"/>
    <property type="evidence" value="ECO:0007669"/>
    <property type="project" value="UniProtKB-UniRule"/>
</dbReference>
<evidence type="ECO:0000256" key="4">
    <source>
        <dbReference type="SAM" id="MobiDB-lite"/>
    </source>
</evidence>
<organism evidence="6 7">
    <name type="scientific">Larimichthys crocea</name>
    <name type="common">Large yellow croaker</name>
    <name type="synonym">Pseudosciaena crocea</name>
    <dbReference type="NCBI Taxonomy" id="215358"/>
    <lineage>
        <taxon>Eukaryota</taxon>
        <taxon>Metazoa</taxon>
        <taxon>Chordata</taxon>
        <taxon>Craniata</taxon>
        <taxon>Vertebrata</taxon>
        <taxon>Euteleostomi</taxon>
        <taxon>Actinopterygii</taxon>
        <taxon>Neopterygii</taxon>
        <taxon>Teleostei</taxon>
        <taxon>Neoteleostei</taxon>
        <taxon>Acanthomorphata</taxon>
        <taxon>Eupercaria</taxon>
        <taxon>Sciaenidae</taxon>
        <taxon>Larimichthys</taxon>
    </lineage>
</organism>
<dbReference type="AlphaFoldDB" id="A0A6G0IC09"/>
<dbReference type="Gene3D" id="3.30.70.330">
    <property type="match status" value="5"/>
</dbReference>
<dbReference type="PANTHER" id="PTHR13976">
    <property type="entry name" value="HETEROGENEOUS NUCLEAR RIBONUCLEOPROTEIN-RELATED"/>
    <property type="match status" value="1"/>
</dbReference>
<feature type="domain" description="RRM" evidence="5">
    <location>
        <begin position="385"/>
        <end position="462"/>
    </location>
</feature>
<sequence length="642" mass="72837">MAVVIRLQGLRATAGSEDIRKFFTGLRIPDGGVHIIGGEREEAFIIFASDEDARRAMTRSGGCIKGTPVMLLLSSKTEMQNILERSTRNAELDQKRRFEDNARRTRRSVEPEVGRRSGIRLGHTPPPQHQRASNTDDFLHVFLRGMPFSVTEAQVREFFCGLAIDEIVFLRNGNGAKNGKGLVKFATREDTNEALKRDREYIGPRYVEVSRISLDDWCRVIGKISMAVNKEDSFERDRSPLRNQRNPQHHVRSQSPFTQRSIVPSDEEYCVLVENLSYAMEKEDIKTLFCDAKLEDDQILDLMGDEGRRTRSAFVLFKNQRDYCEALTHEKRSFLNRWIFVRPVSREKMISILNSYNTDDRPPGNSDRFQQRPPSYLSDAEDEKVCVFVRNLPFDVRKVEIMDFFLGFNIAEDKVFVLHDHKGAGVGKALLLFGSEAEAMSALSLNGQRFLGSEVILRCISRSQMRQLGVEPPVMQKPLPREEQYSGRSSEESYHPADTEYPDFRIPHDGNMTMTNVQDQSHGDCDYEPYAGGPYVPQDRGNNIRGGFGSSVQQFDGPPMKQFDGPATVQLVNLPFQVRSEEIYDFCYGYRIIPGSVKLQYDQSGKKASATAAFESRLEALAAVEELSGRPVGPKKIQLQLV</sequence>
<feature type="compositionally biased region" description="Basic and acidic residues" evidence="4">
    <location>
        <begin position="93"/>
        <end position="115"/>
    </location>
</feature>
<keyword evidence="7" id="KW-1185">Reference proteome</keyword>
<evidence type="ECO:0000313" key="6">
    <source>
        <dbReference type="EMBL" id="KAE8288736.1"/>
    </source>
</evidence>